<evidence type="ECO:0000313" key="3">
    <source>
        <dbReference type="Proteomes" id="UP001303946"/>
    </source>
</evidence>
<reference evidence="2 3" key="1">
    <citation type="submission" date="2023-10" db="EMBL/GenBank/DDBJ databases">
        <title>Bacteria for the degradation of biodegradable plastic PBAT(Polybutylene adipate terephthalate).</title>
        <authorList>
            <person name="Weon H.-Y."/>
            <person name="Yeon J."/>
        </authorList>
    </citation>
    <scope>NUCLEOTIDE SEQUENCE [LARGE SCALE GENOMIC DNA]</scope>
    <source>
        <strain evidence="2 3">SBD 7-3</strain>
    </source>
</reference>
<name>A0ABZ0CNI8_9BURK</name>
<dbReference type="InterPro" id="IPR003593">
    <property type="entry name" value="AAA+_ATPase"/>
</dbReference>
<dbReference type="CDD" id="cd00009">
    <property type="entry name" value="AAA"/>
    <property type="match status" value="1"/>
</dbReference>
<dbReference type="InterPro" id="IPR027417">
    <property type="entry name" value="P-loop_NTPase"/>
</dbReference>
<accession>A0ABZ0CNI8</accession>
<dbReference type="SMART" id="SM00382">
    <property type="entry name" value="AAA"/>
    <property type="match status" value="1"/>
</dbReference>
<evidence type="ECO:0000259" key="1">
    <source>
        <dbReference type="SMART" id="SM00382"/>
    </source>
</evidence>
<dbReference type="RefSeq" id="WP_316699016.1">
    <property type="nucleotide sequence ID" value="NZ_CP136336.1"/>
</dbReference>
<dbReference type="Pfam" id="PF01695">
    <property type="entry name" value="IstB_IS21"/>
    <property type="match status" value="1"/>
</dbReference>
<dbReference type="SUPFAM" id="SSF52540">
    <property type="entry name" value="P-loop containing nucleoside triphosphate hydrolases"/>
    <property type="match status" value="1"/>
</dbReference>
<gene>
    <name evidence="2" type="ORF">RXV79_16530</name>
</gene>
<organism evidence="2 3">
    <name type="scientific">Piscinibacter gummiphilus</name>
    <dbReference type="NCBI Taxonomy" id="946333"/>
    <lineage>
        <taxon>Bacteria</taxon>
        <taxon>Pseudomonadati</taxon>
        <taxon>Pseudomonadota</taxon>
        <taxon>Betaproteobacteria</taxon>
        <taxon>Burkholderiales</taxon>
        <taxon>Sphaerotilaceae</taxon>
        <taxon>Piscinibacter</taxon>
    </lineage>
</organism>
<keyword evidence="2" id="KW-0547">Nucleotide-binding</keyword>
<dbReference type="GO" id="GO:0005524">
    <property type="term" value="F:ATP binding"/>
    <property type="evidence" value="ECO:0007669"/>
    <property type="project" value="UniProtKB-KW"/>
</dbReference>
<evidence type="ECO:0000313" key="2">
    <source>
        <dbReference type="EMBL" id="WOB06530.1"/>
    </source>
</evidence>
<dbReference type="PANTHER" id="PTHR30050">
    <property type="entry name" value="CHROMOSOMAL REPLICATION INITIATOR PROTEIN DNAA"/>
    <property type="match status" value="1"/>
</dbReference>
<dbReference type="Proteomes" id="UP001303946">
    <property type="component" value="Chromosome"/>
</dbReference>
<proteinExistence type="predicted"/>
<keyword evidence="2" id="KW-0067">ATP-binding</keyword>
<keyword evidence="3" id="KW-1185">Reference proteome</keyword>
<dbReference type="InterPro" id="IPR002611">
    <property type="entry name" value="IstB_ATP-bd"/>
</dbReference>
<dbReference type="Gene3D" id="3.40.50.300">
    <property type="entry name" value="P-loop containing nucleotide triphosphate hydrolases"/>
    <property type="match status" value="1"/>
</dbReference>
<feature type="domain" description="AAA+ ATPase" evidence="1">
    <location>
        <begin position="159"/>
        <end position="284"/>
    </location>
</feature>
<sequence>MTGLPMPKPWRERAEEDPLLAPPAVRDTPAAAPQPAAMASLGNALQRAVERLGEKELVCETHGAYLSHGTRLGLEHKREIWTGCQACVADATAAAERDRLAAEAAARLERITASLQQSALPARFIGRTFDTYVAETEEQKTALAIVKSYAEKFPELRKRGQSLILAGGVGTGKSHLAAAAMQELMPEHTCLYTKVAGLLLMIRDTWRKDCDRTESQVMADLERIDLLVIDEVGVQSGTDAEKNLLFEVLDRRYLARRPTILITNLSRKEFETLVGDRIFDRLVEVARWVPFTWESYRSTLRKGGA</sequence>
<dbReference type="EMBL" id="CP136336">
    <property type="protein sequence ID" value="WOB06530.1"/>
    <property type="molecule type" value="Genomic_DNA"/>
</dbReference>
<dbReference type="PANTHER" id="PTHR30050:SF4">
    <property type="entry name" value="ATP-BINDING PROTEIN RV3427C IN INSERTION SEQUENCE-RELATED"/>
    <property type="match status" value="1"/>
</dbReference>
<protein>
    <submittedName>
        <fullName evidence="2">ATP-binding protein</fullName>
    </submittedName>
</protein>